<proteinExistence type="predicted"/>
<reference evidence="2 3" key="1">
    <citation type="submission" date="2023-03" db="EMBL/GenBank/DDBJ databases">
        <title>Bacillus Genome Sequencing.</title>
        <authorList>
            <person name="Dunlap C."/>
        </authorList>
    </citation>
    <scope>NUCLEOTIDE SEQUENCE [LARGE SCALE GENOMIC DNA]</scope>
    <source>
        <strain evidence="2 3">BD-533</strain>
    </source>
</reference>
<dbReference type="PANTHER" id="PTHR10885">
    <property type="entry name" value="ISOPENTENYL-DIPHOSPHATE DELTA-ISOMERASE"/>
    <property type="match status" value="1"/>
</dbReference>
<dbReference type="InterPro" id="IPR000086">
    <property type="entry name" value="NUDIX_hydrolase_dom"/>
</dbReference>
<name>A0ABU6FYY3_9BACL</name>
<dbReference type="Pfam" id="PF00293">
    <property type="entry name" value="NUDIX"/>
    <property type="match status" value="1"/>
</dbReference>
<dbReference type="EMBL" id="JARLKY010000018">
    <property type="protein sequence ID" value="MEC0227123.1"/>
    <property type="molecule type" value="Genomic_DNA"/>
</dbReference>
<keyword evidence="3" id="KW-1185">Reference proteome</keyword>
<sequence>MTKTEEIFDIYDEKMNWLGVAPRSEVHAKGLWHQTFQCWIVTYERGEPELLLQLRHPEKDLFPNLLDISCAGHLAAGETTEEGARELEEELGLKVAFNQLLPCGMFAEEDLISEKLIDREFCHMFLYRCDQVLSAYTLQADEVSGIFAVSAAQLERLIRQETNQLTVRGYVLDADGQNIEKNMQIGLNDMVPHPAAYFEFLFGKLREYRLMA</sequence>
<gene>
    <name evidence="2" type="ORF">P4I72_08310</name>
</gene>
<organism evidence="2 3">
    <name type="scientific">Paenibacillus alba</name>
    <dbReference type="NCBI Taxonomy" id="1197127"/>
    <lineage>
        <taxon>Bacteria</taxon>
        <taxon>Bacillati</taxon>
        <taxon>Bacillota</taxon>
        <taxon>Bacilli</taxon>
        <taxon>Bacillales</taxon>
        <taxon>Paenibacillaceae</taxon>
        <taxon>Paenibacillus</taxon>
    </lineage>
</organism>
<accession>A0ABU6FYY3</accession>
<evidence type="ECO:0000259" key="1">
    <source>
        <dbReference type="PROSITE" id="PS51462"/>
    </source>
</evidence>
<comment type="caution">
    <text evidence="2">The sequence shown here is derived from an EMBL/GenBank/DDBJ whole genome shotgun (WGS) entry which is preliminary data.</text>
</comment>
<evidence type="ECO:0000313" key="2">
    <source>
        <dbReference type="EMBL" id="MEC0227123.1"/>
    </source>
</evidence>
<dbReference type="PANTHER" id="PTHR10885:SF0">
    <property type="entry name" value="ISOPENTENYL-DIPHOSPHATE DELTA-ISOMERASE"/>
    <property type="match status" value="1"/>
</dbReference>
<dbReference type="CDD" id="cd04692">
    <property type="entry name" value="NUDIX_Hydrolase"/>
    <property type="match status" value="1"/>
</dbReference>
<protein>
    <submittedName>
        <fullName evidence="2">NUDIX domain-containing protein</fullName>
    </submittedName>
</protein>
<dbReference type="Proteomes" id="UP001338137">
    <property type="component" value="Unassembled WGS sequence"/>
</dbReference>
<dbReference type="PROSITE" id="PS51462">
    <property type="entry name" value="NUDIX"/>
    <property type="match status" value="1"/>
</dbReference>
<dbReference type="Gene3D" id="3.90.79.10">
    <property type="entry name" value="Nucleoside Triphosphate Pyrophosphohydrolase"/>
    <property type="match status" value="1"/>
</dbReference>
<dbReference type="InterPro" id="IPR015797">
    <property type="entry name" value="NUDIX_hydrolase-like_dom_sf"/>
</dbReference>
<dbReference type="SUPFAM" id="SSF55811">
    <property type="entry name" value="Nudix"/>
    <property type="match status" value="1"/>
</dbReference>
<feature type="domain" description="Nudix hydrolase" evidence="1">
    <location>
        <begin position="31"/>
        <end position="171"/>
    </location>
</feature>
<dbReference type="RefSeq" id="WP_326071494.1">
    <property type="nucleotide sequence ID" value="NZ_JARLKY010000018.1"/>
</dbReference>
<evidence type="ECO:0000313" key="3">
    <source>
        <dbReference type="Proteomes" id="UP001338137"/>
    </source>
</evidence>